<dbReference type="InterPro" id="IPR007367">
    <property type="entry name" value="DUF433"/>
</dbReference>
<dbReference type="InterPro" id="IPR036388">
    <property type="entry name" value="WH-like_DNA-bd_sf"/>
</dbReference>
<gene>
    <name evidence="1" type="ORF">LV89_00618</name>
</gene>
<keyword evidence="2" id="KW-1185">Reference proteome</keyword>
<dbReference type="PANTHER" id="PTHR34849:SF3">
    <property type="entry name" value="SSR2962 PROTEIN"/>
    <property type="match status" value="1"/>
</dbReference>
<organism evidence="1 2">
    <name type="scientific">Arcicella aurantiaca</name>
    <dbReference type="NCBI Taxonomy" id="591202"/>
    <lineage>
        <taxon>Bacteria</taxon>
        <taxon>Pseudomonadati</taxon>
        <taxon>Bacteroidota</taxon>
        <taxon>Cytophagia</taxon>
        <taxon>Cytophagales</taxon>
        <taxon>Flectobacillaceae</taxon>
        <taxon>Arcicella</taxon>
    </lineage>
</organism>
<dbReference type="PANTHER" id="PTHR34849">
    <property type="entry name" value="SSL5025 PROTEIN"/>
    <property type="match status" value="1"/>
</dbReference>
<evidence type="ECO:0000313" key="2">
    <source>
        <dbReference type="Proteomes" id="UP000245489"/>
    </source>
</evidence>
<dbReference type="Gene3D" id="1.10.10.10">
    <property type="entry name" value="Winged helix-like DNA-binding domain superfamily/Winged helix DNA-binding domain"/>
    <property type="match status" value="1"/>
</dbReference>
<dbReference type="SUPFAM" id="SSF46689">
    <property type="entry name" value="Homeodomain-like"/>
    <property type="match status" value="1"/>
</dbReference>
<dbReference type="OrthoDB" id="1494556at2"/>
<evidence type="ECO:0000313" key="1">
    <source>
        <dbReference type="EMBL" id="PWK29064.1"/>
    </source>
</evidence>
<accession>A0A316EH23</accession>
<name>A0A316EH23_9BACT</name>
<dbReference type="RefSeq" id="WP_109741388.1">
    <property type="nucleotide sequence ID" value="NZ_QGGO01000002.1"/>
</dbReference>
<dbReference type="EMBL" id="QGGO01000002">
    <property type="protein sequence ID" value="PWK29064.1"/>
    <property type="molecule type" value="Genomic_DNA"/>
</dbReference>
<dbReference type="InterPro" id="IPR009057">
    <property type="entry name" value="Homeodomain-like_sf"/>
</dbReference>
<dbReference type="Pfam" id="PF04255">
    <property type="entry name" value="DUF433"/>
    <property type="match status" value="1"/>
</dbReference>
<proteinExistence type="predicted"/>
<comment type="caution">
    <text evidence="1">The sequence shown here is derived from an EMBL/GenBank/DDBJ whole genome shotgun (WGS) entry which is preliminary data.</text>
</comment>
<sequence>MNQFQHIVSNQGILGGKPCIKGTRISVQLILEWVAVGTTIQEILEKYPHLTYESIQEATKYNLN</sequence>
<dbReference type="AlphaFoldDB" id="A0A316EH23"/>
<dbReference type="Proteomes" id="UP000245489">
    <property type="component" value="Unassembled WGS sequence"/>
</dbReference>
<protein>
    <submittedName>
        <fullName evidence="1">Uncharacterized protein (DUF433 family)</fullName>
    </submittedName>
</protein>
<reference evidence="1 2" key="1">
    <citation type="submission" date="2018-05" db="EMBL/GenBank/DDBJ databases">
        <title>Genomic Encyclopedia of Archaeal and Bacterial Type Strains, Phase II (KMG-II): from individual species to whole genera.</title>
        <authorList>
            <person name="Goeker M."/>
        </authorList>
    </citation>
    <scope>NUCLEOTIDE SEQUENCE [LARGE SCALE GENOMIC DNA]</scope>
    <source>
        <strain evidence="1 2">DSM 22214</strain>
    </source>
</reference>